<evidence type="ECO:0000313" key="7">
    <source>
        <dbReference type="Proteomes" id="UP001246244"/>
    </source>
</evidence>
<reference evidence="7" key="1">
    <citation type="submission" date="2023-07" db="EMBL/GenBank/DDBJ databases">
        <title>Whole-genome sequencing of a new Methanosarcina sp. Z-7115.</title>
        <authorList>
            <person name="Zhilina T.N."/>
            <person name="Merkel A.Y."/>
        </authorList>
    </citation>
    <scope>NUCLEOTIDE SEQUENCE [LARGE SCALE GENOMIC DNA]</scope>
    <source>
        <strain evidence="7">Z-7115</strain>
    </source>
</reference>
<dbReference type="PANTHER" id="PTHR43335">
    <property type="entry name" value="ABC TRANSPORTER, ATP-BINDING PROTEIN"/>
    <property type="match status" value="1"/>
</dbReference>
<evidence type="ECO:0000256" key="3">
    <source>
        <dbReference type="ARBA" id="ARBA00022741"/>
    </source>
</evidence>
<evidence type="ECO:0000256" key="1">
    <source>
        <dbReference type="ARBA" id="ARBA00005417"/>
    </source>
</evidence>
<feature type="domain" description="ABC transporter" evidence="5">
    <location>
        <begin position="22"/>
        <end position="256"/>
    </location>
</feature>
<dbReference type="InterPro" id="IPR027417">
    <property type="entry name" value="P-loop_NTPase"/>
</dbReference>
<name>A0ABU2D4L4_9EURY</name>
<organism evidence="6 7">
    <name type="scientific">Methanosarcina baikalica</name>
    <dbReference type="NCBI Taxonomy" id="3073890"/>
    <lineage>
        <taxon>Archaea</taxon>
        <taxon>Methanobacteriati</taxon>
        <taxon>Methanobacteriota</taxon>
        <taxon>Stenosarchaea group</taxon>
        <taxon>Methanomicrobia</taxon>
        <taxon>Methanosarcinales</taxon>
        <taxon>Methanosarcinaceae</taxon>
        <taxon>Methanosarcina</taxon>
    </lineage>
</organism>
<dbReference type="Gene3D" id="3.40.50.300">
    <property type="entry name" value="P-loop containing nucleotide triphosphate hydrolases"/>
    <property type="match status" value="1"/>
</dbReference>
<protein>
    <submittedName>
        <fullName evidence="6">ABC transporter ATP-binding protein</fullName>
    </submittedName>
</protein>
<dbReference type="InterPro" id="IPR003439">
    <property type="entry name" value="ABC_transporter-like_ATP-bd"/>
</dbReference>
<dbReference type="RefSeq" id="WP_310576960.1">
    <property type="nucleotide sequence ID" value="NZ_JAVKPK010000076.1"/>
</dbReference>
<dbReference type="SUPFAM" id="SSF52540">
    <property type="entry name" value="P-loop containing nucleoside triphosphate hydrolases"/>
    <property type="match status" value="1"/>
</dbReference>
<keyword evidence="4 6" id="KW-0067">ATP-binding</keyword>
<dbReference type="PROSITE" id="PS50893">
    <property type="entry name" value="ABC_TRANSPORTER_2"/>
    <property type="match status" value="1"/>
</dbReference>
<proteinExistence type="inferred from homology"/>
<sequence>MESMSIELEQNEIVPKTDEFAIETINLSKVFGKENQIRAVDNLNLQVRKGEVFGFVGPNGAGKTTTMKMLIGLLEPSEGSGKVAGFDIVREVINIRVTTGVLPEPAGFYDNLTARQNLRFYAKLYDIKPDIREKRIVSLLETVDLTRAIDQKTGGFSTGMRKRFGLAQALINEPSVLFLDEPTSGIDPLGAQMMRDLIKDLNRSKGVTVFLSSHSMEEVEDICDRIAIIARGKLLAVGSVEDLRDIVRIKEGVHYLLEFQDIPLPEAAEAVKNVEGVQALEIQNGTLHVHAKMKLRPEIAKAVKKAGGTVSMFEEEEMNLQKLFLKIIERV</sequence>
<dbReference type="Pfam" id="PF00005">
    <property type="entry name" value="ABC_tran"/>
    <property type="match status" value="1"/>
</dbReference>
<dbReference type="Proteomes" id="UP001246244">
    <property type="component" value="Unassembled WGS sequence"/>
</dbReference>
<keyword evidence="3" id="KW-0547">Nucleotide-binding</keyword>
<evidence type="ECO:0000259" key="5">
    <source>
        <dbReference type="PROSITE" id="PS50893"/>
    </source>
</evidence>
<dbReference type="SMART" id="SM00382">
    <property type="entry name" value="AAA"/>
    <property type="match status" value="1"/>
</dbReference>
<evidence type="ECO:0000256" key="4">
    <source>
        <dbReference type="ARBA" id="ARBA00022840"/>
    </source>
</evidence>
<dbReference type="EMBL" id="JAVKPK010000076">
    <property type="protein sequence ID" value="MDR7666930.1"/>
    <property type="molecule type" value="Genomic_DNA"/>
</dbReference>
<dbReference type="InterPro" id="IPR003593">
    <property type="entry name" value="AAA+_ATPase"/>
</dbReference>
<evidence type="ECO:0000256" key="2">
    <source>
        <dbReference type="ARBA" id="ARBA00022448"/>
    </source>
</evidence>
<comment type="caution">
    <text evidence="6">The sequence shown here is derived from an EMBL/GenBank/DDBJ whole genome shotgun (WGS) entry which is preliminary data.</text>
</comment>
<dbReference type="PANTHER" id="PTHR43335:SF4">
    <property type="entry name" value="ABC TRANSPORTER, ATP-BINDING PROTEIN"/>
    <property type="match status" value="1"/>
</dbReference>
<keyword evidence="2" id="KW-0813">Transport</keyword>
<accession>A0ABU2D4L4</accession>
<comment type="similarity">
    <text evidence="1">Belongs to the ABC transporter superfamily.</text>
</comment>
<dbReference type="GO" id="GO:0005524">
    <property type="term" value="F:ATP binding"/>
    <property type="evidence" value="ECO:0007669"/>
    <property type="project" value="UniProtKB-KW"/>
</dbReference>
<evidence type="ECO:0000313" key="6">
    <source>
        <dbReference type="EMBL" id="MDR7666930.1"/>
    </source>
</evidence>
<gene>
    <name evidence="6" type="ORF">RG963_14305</name>
</gene>
<keyword evidence="7" id="KW-1185">Reference proteome</keyword>